<name>A0ABQ5QFN0_9BACT</name>
<sequence>MRSPSARATLLSSLALGAAVLWGTREWIALLKAHLGDRVRLGKRARAV</sequence>
<organism evidence="1 2">
    <name type="scientific">Geothrix limicola</name>
    <dbReference type="NCBI Taxonomy" id="2927978"/>
    <lineage>
        <taxon>Bacteria</taxon>
        <taxon>Pseudomonadati</taxon>
        <taxon>Acidobacteriota</taxon>
        <taxon>Holophagae</taxon>
        <taxon>Holophagales</taxon>
        <taxon>Holophagaceae</taxon>
        <taxon>Geothrix</taxon>
    </lineage>
</organism>
<accession>A0ABQ5QFN0</accession>
<gene>
    <name evidence="1" type="ORF">GETHLI_19950</name>
</gene>
<comment type="caution">
    <text evidence="1">The sequence shown here is derived from an EMBL/GenBank/DDBJ whole genome shotgun (WGS) entry which is preliminary data.</text>
</comment>
<keyword evidence="2" id="KW-1185">Reference proteome</keyword>
<dbReference type="RefSeq" id="WP_285574665.1">
    <property type="nucleotide sequence ID" value="NZ_BSDE01000003.1"/>
</dbReference>
<evidence type="ECO:0000313" key="2">
    <source>
        <dbReference type="Proteomes" id="UP001165069"/>
    </source>
</evidence>
<reference evidence="1 2" key="1">
    <citation type="journal article" date="2023" name="Antonie Van Leeuwenhoek">
        <title>Mesoterricola silvestris gen. nov., sp. nov., Mesoterricola sediminis sp. nov., Geothrix oryzae sp. nov., Geothrix edaphica sp. nov., Geothrix rubra sp. nov., and Geothrix limicola sp. nov., six novel members of Acidobacteriota isolated from soils.</title>
        <authorList>
            <person name="Itoh H."/>
            <person name="Sugisawa Y."/>
            <person name="Mise K."/>
            <person name="Xu Z."/>
            <person name="Kuniyasu M."/>
            <person name="Ushijima N."/>
            <person name="Kawano K."/>
            <person name="Kobayashi E."/>
            <person name="Shiratori Y."/>
            <person name="Masuda Y."/>
            <person name="Senoo K."/>
        </authorList>
    </citation>
    <scope>NUCLEOTIDE SEQUENCE [LARGE SCALE GENOMIC DNA]</scope>
    <source>
        <strain evidence="1 2">Red804</strain>
    </source>
</reference>
<protein>
    <submittedName>
        <fullName evidence="1">Uncharacterized protein</fullName>
    </submittedName>
</protein>
<proteinExistence type="predicted"/>
<dbReference type="EMBL" id="BSDE01000003">
    <property type="protein sequence ID" value="GLH73493.1"/>
    <property type="molecule type" value="Genomic_DNA"/>
</dbReference>
<dbReference type="Proteomes" id="UP001165069">
    <property type="component" value="Unassembled WGS sequence"/>
</dbReference>
<evidence type="ECO:0000313" key="1">
    <source>
        <dbReference type="EMBL" id="GLH73493.1"/>
    </source>
</evidence>